<evidence type="ECO:0000313" key="3">
    <source>
        <dbReference type="Proteomes" id="UP000472276"/>
    </source>
</evidence>
<sequence>MPDSKLAVCTFQVNIPPLGRWIWNDKSKKLEFISSYPREESVLTASQTNNNFKELQERAEWLADIFTMNHRGRQRIRSRLSPAHFNAYRSSVLKRQGDRVTIEDVKQVAVGLLQENYLLPIPLRFLELLKSEELDEVLITLLLYLSSFFEHKTLKNKSVPREVKSEHQMMAEAWAKKEMAQKMLAVCYFRLMMNLKREQHRPYHKRQISSNRTEWLLHACLYSFFCYVAWVTFGRRDLKDIQEEVGRLLYSDSFNMAVKNMTDGDSGTTSNGSVETGATHSKMRHNSLLKRSTSQRHPLLSSIVNQRSPLMVSLLPSPKEQSPHLFLGSRARNQIPLKAEYCDTKALMEQLDQQLASVRFGILGKPLDQFSHSTLLPCGQQKPFDEDKDKEVDSDVNNSADHSGICAQGTELSFVGHKSMAFSDMEAPST</sequence>
<dbReference type="Ensembl" id="ENSOABT00000080549.1">
    <property type="protein sequence ID" value="ENSOABP00000061863.1"/>
    <property type="gene ID" value="ENSOABG00000031832.1"/>
</dbReference>
<reference evidence="3" key="1">
    <citation type="submission" date="2020-03" db="EMBL/GenBank/DDBJ databases">
        <title>Evolution of repeat sequences and sex chromosomes of tilapia species revealed by chromosome-level genomes.</title>
        <authorList>
            <person name="Xu L."/>
            <person name="Tao W."/>
            <person name="Wang D."/>
            <person name="Zhou Q."/>
        </authorList>
    </citation>
    <scope>NUCLEOTIDE SEQUENCE [LARGE SCALE GENOMIC DNA]</scope>
    <source>
        <strain evidence="3">Israel</strain>
    </source>
</reference>
<reference evidence="2" key="2">
    <citation type="submission" date="2025-08" db="UniProtKB">
        <authorList>
            <consortium name="Ensembl"/>
        </authorList>
    </citation>
    <scope>IDENTIFICATION</scope>
</reference>
<dbReference type="RefSeq" id="XP_039461490.1">
    <property type="nucleotide sequence ID" value="XM_039605556.1"/>
</dbReference>
<gene>
    <name evidence="2" type="primary">LOC116318923</name>
</gene>
<name>A0AAZ1X2D3_OREAU</name>
<accession>A0AAZ1X2D3</accession>
<evidence type="ECO:0008006" key="4">
    <source>
        <dbReference type="Google" id="ProtNLM"/>
    </source>
</evidence>
<dbReference type="PANTHER" id="PTHR21055">
    <property type="entry name" value="PROTEIN PHOSPHATASE 1 REGULATORY SUBUNIT 36"/>
    <property type="match status" value="1"/>
</dbReference>
<evidence type="ECO:0000256" key="1">
    <source>
        <dbReference type="SAM" id="MobiDB-lite"/>
    </source>
</evidence>
<dbReference type="Pfam" id="PF14895">
    <property type="entry name" value="PPPI_inhib"/>
    <property type="match status" value="1"/>
</dbReference>
<dbReference type="InterPro" id="IPR026142">
    <property type="entry name" value="Pro_pase_1_reg_su_36"/>
</dbReference>
<dbReference type="PANTHER" id="PTHR21055:SF3">
    <property type="entry name" value="PROTEIN PHOSPHATASE 1 REGULATORY SUBUNIT 36"/>
    <property type="match status" value="1"/>
</dbReference>
<keyword evidence="3" id="KW-1185">Reference proteome</keyword>
<dbReference type="Proteomes" id="UP000472276">
    <property type="component" value="Unassembled WGS sequence"/>
</dbReference>
<dbReference type="KEGG" id="oau:116318923"/>
<dbReference type="GeneID" id="116318923"/>
<evidence type="ECO:0000313" key="2">
    <source>
        <dbReference type="Ensembl" id="ENSOABP00000061863.1"/>
    </source>
</evidence>
<dbReference type="GO" id="GO:0019902">
    <property type="term" value="F:phosphatase binding"/>
    <property type="evidence" value="ECO:0007669"/>
    <property type="project" value="InterPro"/>
</dbReference>
<feature type="compositionally biased region" description="Polar residues" evidence="1">
    <location>
        <begin position="263"/>
        <end position="279"/>
    </location>
</feature>
<organism evidence="2 3">
    <name type="scientific">Oreochromis aureus</name>
    <name type="common">Israeli tilapia</name>
    <name type="synonym">Chromis aureus</name>
    <dbReference type="NCBI Taxonomy" id="47969"/>
    <lineage>
        <taxon>Eukaryota</taxon>
        <taxon>Metazoa</taxon>
        <taxon>Chordata</taxon>
        <taxon>Craniata</taxon>
        <taxon>Vertebrata</taxon>
        <taxon>Euteleostomi</taxon>
        <taxon>Actinopterygii</taxon>
        <taxon>Neopterygii</taxon>
        <taxon>Teleostei</taxon>
        <taxon>Neoteleostei</taxon>
        <taxon>Acanthomorphata</taxon>
        <taxon>Ovalentaria</taxon>
        <taxon>Cichlomorphae</taxon>
        <taxon>Cichliformes</taxon>
        <taxon>Cichlidae</taxon>
        <taxon>African cichlids</taxon>
        <taxon>Pseudocrenilabrinae</taxon>
        <taxon>Oreochromini</taxon>
        <taxon>Oreochromis</taxon>
    </lineage>
</organism>
<feature type="region of interest" description="Disordered" evidence="1">
    <location>
        <begin position="262"/>
        <end position="295"/>
    </location>
</feature>
<proteinExistence type="predicted"/>
<protein>
    <recommendedName>
        <fullName evidence="4">Protein phosphatase 1 regulatory subunit 36</fullName>
    </recommendedName>
</protein>
<dbReference type="AlphaFoldDB" id="A0AAZ1X2D3"/>
<feature type="compositionally biased region" description="Basic and acidic residues" evidence="1">
    <location>
        <begin position="383"/>
        <end position="393"/>
    </location>
</feature>
<feature type="region of interest" description="Disordered" evidence="1">
    <location>
        <begin position="378"/>
        <end position="404"/>
    </location>
</feature>
<reference evidence="2" key="3">
    <citation type="submission" date="2025-09" db="UniProtKB">
        <authorList>
            <consortium name="Ensembl"/>
        </authorList>
    </citation>
    <scope>IDENTIFICATION</scope>
</reference>